<keyword evidence="3" id="KW-0808">Transferase</keyword>
<feature type="domain" description="RNA polymerase N-terminal" evidence="7">
    <location>
        <begin position="1"/>
        <end position="130"/>
    </location>
</feature>
<feature type="chain" id="PRO_5005527176" description="DNA-directed RNA polymerase" evidence="6">
    <location>
        <begin position="29"/>
        <end position="181"/>
    </location>
</feature>
<dbReference type="PANTHER" id="PTHR19376">
    <property type="entry name" value="DNA-DIRECTED RNA POLYMERASE"/>
    <property type="match status" value="1"/>
</dbReference>
<evidence type="ECO:0000256" key="5">
    <source>
        <dbReference type="ARBA" id="ARBA00023163"/>
    </source>
</evidence>
<keyword evidence="4" id="KW-0548">Nucleotidyltransferase</keyword>
<evidence type="ECO:0000256" key="4">
    <source>
        <dbReference type="ARBA" id="ARBA00022695"/>
    </source>
</evidence>
<keyword evidence="6" id="KW-0732">Signal</keyword>
<keyword evidence="9" id="KW-1185">Reference proteome</keyword>
<dbReference type="PANTHER" id="PTHR19376:SF51">
    <property type="entry name" value="DNA-DIRECTED RNA POLYMERASE V SUBUNIT 1"/>
    <property type="match status" value="1"/>
</dbReference>
<evidence type="ECO:0000256" key="2">
    <source>
        <dbReference type="ARBA" id="ARBA00022478"/>
    </source>
</evidence>
<dbReference type="Gene3D" id="2.40.40.20">
    <property type="match status" value="1"/>
</dbReference>
<name>A0A0K9NUK8_ZOSMR</name>
<dbReference type="InterPro" id="IPR045867">
    <property type="entry name" value="DNA-dir_RpoC_beta_prime"/>
</dbReference>
<gene>
    <name evidence="8" type="ORF">ZOSMA_66G00400</name>
</gene>
<dbReference type="GO" id="GO:0006351">
    <property type="term" value="P:DNA-templated transcription"/>
    <property type="evidence" value="ECO:0007669"/>
    <property type="project" value="InterPro"/>
</dbReference>
<proteinExistence type="predicted"/>
<keyword evidence="5" id="KW-0804">Transcription</keyword>
<organism evidence="8 9">
    <name type="scientific">Zostera marina</name>
    <name type="common">Eelgrass</name>
    <dbReference type="NCBI Taxonomy" id="29655"/>
    <lineage>
        <taxon>Eukaryota</taxon>
        <taxon>Viridiplantae</taxon>
        <taxon>Streptophyta</taxon>
        <taxon>Embryophyta</taxon>
        <taxon>Tracheophyta</taxon>
        <taxon>Spermatophyta</taxon>
        <taxon>Magnoliopsida</taxon>
        <taxon>Liliopsida</taxon>
        <taxon>Zosteraceae</taxon>
        <taxon>Zostera</taxon>
    </lineage>
</organism>
<dbReference type="OrthoDB" id="1926397at2759"/>
<feature type="signal peptide" evidence="6">
    <location>
        <begin position="1"/>
        <end position="28"/>
    </location>
</feature>
<dbReference type="InterPro" id="IPR000722">
    <property type="entry name" value="RNA_pol_asu"/>
</dbReference>
<reference evidence="9" key="1">
    <citation type="journal article" date="2016" name="Nature">
        <title>The genome of the seagrass Zostera marina reveals angiosperm adaptation to the sea.</title>
        <authorList>
            <person name="Olsen J.L."/>
            <person name="Rouze P."/>
            <person name="Verhelst B."/>
            <person name="Lin Y.-C."/>
            <person name="Bayer T."/>
            <person name="Collen J."/>
            <person name="Dattolo E."/>
            <person name="De Paoli E."/>
            <person name="Dittami S."/>
            <person name="Maumus F."/>
            <person name="Michel G."/>
            <person name="Kersting A."/>
            <person name="Lauritano C."/>
            <person name="Lohaus R."/>
            <person name="Toepel M."/>
            <person name="Tonon T."/>
            <person name="Vanneste K."/>
            <person name="Amirebrahimi M."/>
            <person name="Brakel J."/>
            <person name="Bostroem C."/>
            <person name="Chovatia M."/>
            <person name="Grimwood J."/>
            <person name="Jenkins J.W."/>
            <person name="Jueterbock A."/>
            <person name="Mraz A."/>
            <person name="Stam W.T."/>
            <person name="Tice H."/>
            <person name="Bornberg-Bauer E."/>
            <person name="Green P.J."/>
            <person name="Pearson G.A."/>
            <person name="Procaccini G."/>
            <person name="Duarte C.M."/>
            <person name="Schmutz J."/>
            <person name="Reusch T.B.H."/>
            <person name="Van de Peer Y."/>
        </authorList>
    </citation>
    <scope>NUCLEOTIDE SEQUENCE [LARGE SCALE GENOMIC DNA]</scope>
    <source>
        <strain evidence="9">cv. Finnish</strain>
    </source>
</reference>
<dbReference type="InterPro" id="IPR006592">
    <property type="entry name" value="RNA_pol_N"/>
</dbReference>
<dbReference type="AlphaFoldDB" id="A0A0K9NUK8"/>
<dbReference type="Pfam" id="PF00623">
    <property type="entry name" value="RNA_pol_Rpb1_2"/>
    <property type="match status" value="1"/>
</dbReference>
<protein>
    <recommendedName>
        <fullName evidence="1">DNA-directed RNA polymerase</fullName>
        <ecNumber evidence="1">2.7.7.6</ecNumber>
    </recommendedName>
</protein>
<dbReference type="GO" id="GO:0003899">
    <property type="term" value="F:DNA-directed RNA polymerase activity"/>
    <property type="evidence" value="ECO:0007669"/>
    <property type="project" value="UniProtKB-EC"/>
</dbReference>
<dbReference type="STRING" id="29655.A0A0K9NUK8"/>
<evidence type="ECO:0000313" key="9">
    <source>
        <dbReference type="Proteomes" id="UP000036987"/>
    </source>
</evidence>
<sequence length="181" mass="20784">MEHQMSATITRHLSLCTLRIWVAGQVLSRRIMDGDIVFLNKTPTTHKHALQAFSVYVHEARNVKINHLTCSPFNADFDGDSVHIFYPQSLPAKAETVELFSMQRKLFSSHIGKLNLQLTNDSILALMLLFTIFFFKKEKAQQQAMFTSTSSVIQKMCWTVLQILELLHMKQPKVTIENPYS</sequence>
<dbReference type="Proteomes" id="UP000036987">
    <property type="component" value="Unassembled WGS sequence"/>
</dbReference>
<accession>A0A0K9NUK8</accession>
<comment type="caution">
    <text evidence="8">The sequence shown here is derived from an EMBL/GenBank/DDBJ whole genome shotgun (WGS) entry which is preliminary data.</text>
</comment>
<evidence type="ECO:0000256" key="1">
    <source>
        <dbReference type="ARBA" id="ARBA00012418"/>
    </source>
</evidence>
<dbReference type="GO" id="GO:0003677">
    <property type="term" value="F:DNA binding"/>
    <property type="evidence" value="ECO:0007669"/>
    <property type="project" value="InterPro"/>
</dbReference>
<dbReference type="EC" id="2.7.7.6" evidence="1"/>
<keyword evidence="2 8" id="KW-0240">DNA-directed RNA polymerase</keyword>
<evidence type="ECO:0000259" key="7">
    <source>
        <dbReference type="SMART" id="SM00663"/>
    </source>
</evidence>
<dbReference type="GO" id="GO:0000428">
    <property type="term" value="C:DNA-directed RNA polymerase complex"/>
    <property type="evidence" value="ECO:0007669"/>
    <property type="project" value="UniProtKB-KW"/>
</dbReference>
<evidence type="ECO:0000256" key="3">
    <source>
        <dbReference type="ARBA" id="ARBA00022679"/>
    </source>
</evidence>
<evidence type="ECO:0000313" key="8">
    <source>
        <dbReference type="EMBL" id="KMZ59620.1"/>
    </source>
</evidence>
<dbReference type="SMART" id="SM00663">
    <property type="entry name" value="RPOLA_N"/>
    <property type="match status" value="1"/>
</dbReference>
<dbReference type="EMBL" id="LFYR01001757">
    <property type="protein sequence ID" value="KMZ59620.1"/>
    <property type="molecule type" value="Genomic_DNA"/>
</dbReference>
<dbReference type="SUPFAM" id="SSF64484">
    <property type="entry name" value="beta and beta-prime subunits of DNA dependent RNA-polymerase"/>
    <property type="match status" value="1"/>
</dbReference>
<evidence type="ECO:0000256" key="6">
    <source>
        <dbReference type="SAM" id="SignalP"/>
    </source>
</evidence>